<dbReference type="Pfam" id="PF18738">
    <property type="entry name" value="HEPN_DZIP3"/>
    <property type="match status" value="1"/>
</dbReference>
<gene>
    <name evidence="3" type="ORF">ACJMK2_029276</name>
</gene>
<dbReference type="PANTHER" id="PTHR45916:SF1">
    <property type="entry name" value="STRUCTURAL MAINTENANCE OF CHROMOSOMES PROTEIN 5"/>
    <property type="match status" value="1"/>
</dbReference>
<feature type="domain" description="DZIP3-like HEPN" evidence="2">
    <location>
        <begin position="67"/>
        <end position="163"/>
    </location>
</feature>
<dbReference type="Gene3D" id="1.10.287.950">
    <property type="entry name" value="Methyl-accepting chemotaxis protein"/>
    <property type="match status" value="1"/>
</dbReference>
<dbReference type="Gene3D" id="1.10.287.1490">
    <property type="match status" value="1"/>
</dbReference>
<dbReference type="SUPFAM" id="SSF57997">
    <property type="entry name" value="Tropomyosin"/>
    <property type="match status" value="1"/>
</dbReference>
<proteinExistence type="predicted"/>
<evidence type="ECO:0000313" key="4">
    <source>
        <dbReference type="Proteomes" id="UP001634394"/>
    </source>
</evidence>
<dbReference type="InterPro" id="IPR041249">
    <property type="entry name" value="HEPN_DZIP3"/>
</dbReference>
<dbReference type="PANTHER" id="PTHR45916">
    <property type="entry name" value="STRUCTURAL MAINTENANCE OF CHROMOSOMES PROTEIN 5"/>
    <property type="match status" value="1"/>
</dbReference>
<evidence type="ECO:0000313" key="3">
    <source>
        <dbReference type="EMBL" id="KAL3882975.1"/>
    </source>
</evidence>
<organism evidence="3 4">
    <name type="scientific">Sinanodonta woodiana</name>
    <name type="common">Chinese pond mussel</name>
    <name type="synonym">Anodonta woodiana</name>
    <dbReference type="NCBI Taxonomy" id="1069815"/>
    <lineage>
        <taxon>Eukaryota</taxon>
        <taxon>Metazoa</taxon>
        <taxon>Spiralia</taxon>
        <taxon>Lophotrochozoa</taxon>
        <taxon>Mollusca</taxon>
        <taxon>Bivalvia</taxon>
        <taxon>Autobranchia</taxon>
        <taxon>Heteroconchia</taxon>
        <taxon>Palaeoheterodonta</taxon>
        <taxon>Unionida</taxon>
        <taxon>Unionoidea</taxon>
        <taxon>Unionidae</taxon>
        <taxon>Unioninae</taxon>
        <taxon>Sinanodonta</taxon>
    </lineage>
</organism>
<dbReference type="EMBL" id="JBJQND010000003">
    <property type="protein sequence ID" value="KAL3882975.1"/>
    <property type="molecule type" value="Genomic_DNA"/>
</dbReference>
<evidence type="ECO:0000256" key="1">
    <source>
        <dbReference type="ARBA" id="ARBA00023054"/>
    </source>
</evidence>
<reference evidence="3 4" key="1">
    <citation type="submission" date="2024-11" db="EMBL/GenBank/DDBJ databases">
        <title>Chromosome-level genome assembly of the freshwater bivalve Anodonta woodiana.</title>
        <authorList>
            <person name="Chen X."/>
        </authorList>
    </citation>
    <scope>NUCLEOTIDE SEQUENCE [LARGE SCALE GENOMIC DNA]</scope>
    <source>
        <strain evidence="3">MN2024</strain>
        <tissue evidence="3">Gills</tissue>
    </source>
</reference>
<accession>A0ABD3XB62</accession>
<name>A0ABD3XB62_SINWO</name>
<sequence length="499" mass="55427">MACSCIEPYATCPETTNFAHICRIVVDVLRDILWQVLTNEVTPTDLPIQVRKNQYNLKRLDGKLKAWLIGIPPSSTEIPSSEKFDVSSLYTLIRNLCSTIPSPTTKWGNPPPAGGMTLGDDIERVREFRNTLYGHATQAKIDTADYNNICINIIDVVSRFDAYFSVNCKAMKCNFTSDIHTVLTSSTDKALEDEYIAKLKEIVVLIDDVQKQVDGVGHAVGSAKEEVNNLKKQVTIATQNVRYVKKDIDTARQGVNNVNQEVGTVKDEVRNIHRKVCDVDLNVSNVKEDLLNVKQEVPKINQEVVDVKQEVGSAMQKVCDVIENVSDVRQEVGHVRQEVGSVKQDVINVKQDVTNVTQILLDLKQDVSTVNQEFGSVKQEVGSVNQEVGYVKQGVGNVYQIVGDVKQNVGEVTLQVDDVNEAIDNVRMHVGDVKQHLHILQKEAGVKQQVGDLNTNLEILHDKVDVLKKDIAEIKDMLAIMPASVEKGGTFKQGMNCLN</sequence>
<protein>
    <recommendedName>
        <fullName evidence="2">DZIP3-like HEPN domain-containing protein</fullName>
    </recommendedName>
</protein>
<keyword evidence="1" id="KW-0175">Coiled coil</keyword>
<dbReference type="Proteomes" id="UP001634394">
    <property type="component" value="Unassembled WGS sequence"/>
</dbReference>
<dbReference type="AlphaFoldDB" id="A0ABD3XB62"/>
<keyword evidence="4" id="KW-1185">Reference proteome</keyword>
<evidence type="ECO:0000259" key="2">
    <source>
        <dbReference type="Pfam" id="PF18738"/>
    </source>
</evidence>
<comment type="caution">
    <text evidence="3">The sequence shown here is derived from an EMBL/GenBank/DDBJ whole genome shotgun (WGS) entry which is preliminary data.</text>
</comment>